<dbReference type="Proteomes" id="UP000765509">
    <property type="component" value="Unassembled WGS sequence"/>
</dbReference>
<protein>
    <submittedName>
        <fullName evidence="2">Uncharacterized protein</fullName>
    </submittedName>
</protein>
<proteinExistence type="predicted"/>
<feature type="compositionally biased region" description="Basic and acidic residues" evidence="1">
    <location>
        <begin position="1"/>
        <end position="34"/>
    </location>
</feature>
<accession>A0A9Q3BRP5</accession>
<comment type="caution">
    <text evidence="2">The sequence shown here is derived from an EMBL/GenBank/DDBJ whole genome shotgun (WGS) entry which is preliminary data.</text>
</comment>
<dbReference type="AlphaFoldDB" id="A0A9Q3BRP5"/>
<evidence type="ECO:0000313" key="2">
    <source>
        <dbReference type="EMBL" id="MBW0470239.1"/>
    </source>
</evidence>
<organism evidence="2 3">
    <name type="scientific">Austropuccinia psidii MF-1</name>
    <dbReference type="NCBI Taxonomy" id="1389203"/>
    <lineage>
        <taxon>Eukaryota</taxon>
        <taxon>Fungi</taxon>
        <taxon>Dikarya</taxon>
        <taxon>Basidiomycota</taxon>
        <taxon>Pucciniomycotina</taxon>
        <taxon>Pucciniomycetes</taxon>
        <taxon>Pucciniales</taxon>
        <taxon>Sphaerophragmiaceae</taxon>
        <taxon>Austropuccinia</taxon>
    </lineage>
</organism>
<evidence type="ECO:0000313" key="3">
    <source>
        <dbReference type="Proteomes" id="UP000765509"/>
    </source>
</evidence>
<keyword evidence="3" id="KW-1185">Reference proteome</keyword>
<sequence>MSPVHLRDLAIPRNQPEDREGLSKTRRAGREHLGHSGGWQDIEGNHTHSAIHFPILQKPQTRRLRGYGSSSSAPPAPERPFSWSMDNKSFNLESHWEELEESFQKICLKEIEFKDLMVTPKVGIPPGSSHFWRREQPG</sequence>
<dbReference type="EMBL" id="AVOT02002406">
    <property type="protein sequence ID" value="MBW0470239.1"/>
    <property type="molecule type" value="Genomic_DNA"/>
</dbReference>
<gene>
    <name evidence="2" type="ORF">O181_009954</name>
</gene>
<feature type="region of interest" description="Disordered" evidence="1">
    <location>
        <begin position="57"/>
        <end position="84"/>
    </location>
</feature>
<reference evidence="2" key="1">
    <citation type="submission" date="2021-03" db="EMBL/GenBank/DDBJ databases">
        <title>Draft genome sequence of rust myrtle Austropuccinia psidii MF-1, a brazilian biotype.</title>
        <authorList>
            <person name="Quecine M.C."/>
            <person name="Pachon D.M.R."/>
            <person name="Bonatelli M.L."/>
            <person name="Correr F.H."/>
            <person name="Franceschini L.M."/>
            <person name="Leite T.F."/>
            <person name="Margarido G.R.A."/>
            <person name="Almeida C.A."/>
            <person name="Ferrarezi J.A."/>
            <person name="Labate C.A."/>
        </authorList>
    </citation>
    <scope>NUCLEOTIDE SEQUENCE</scope>
    <source>
        <strain evidence="2">MF-1</strain>
    </source>
</reference>
<feature type="region of interest" description="Disordered" evidence="1">
    <location>
        <begin position="1"/>
        <end position="44"/>
    </location>
</feature>
<name>A0A9Q3BRP5_9BASI</name>
<evidence type="ECO:0000256" key="1">
    <source>
        <dbReference type="SAM" id="MobiDB-lite"/>
    </source>
</evidence>